<gene>
    <name evidence="2" type="ORF">PHLGIDRAFT_366607</name>
</gene>
<proteinExistence type="predicted"/>
<dbReference type="Gene3D" id="1.10.510.10">
    <property type="entry name" value="Transferase(Phosphotransferase) domain 1"/>
    <property type="match status" value="1"/>
</dbReference>
<dbReference type="PANTHER" id="PTHR13954">
    <property type="entry name" value="IRE1-RELATED"/>
    <property type="match status" value="1"/>
</dbReference>
<evidence type="ECO:0000313" key="2">
    <source>
        <dbReference type="EMBL" id="KIP08698.1"/>
    </source>
</evidence>
<dbReference type="GO" id="GO:0070059">
    <property type="term" value="P:intrinsic apoptotic signaling pathway in response to endoplasmic reticulum stress"/>
    <property type="evidence" value="ECO:0007669"/>
    <property type="project" value="TreeGrafter"/>
</dbReference>
<dbReference type="GO" id="GO:0005524">
    <property type="term" value="F:ATP binding"/>
    <property type="evidence" value="ECO:0007669"/>
    <property type="project" value="InterPro"/>
</dbReference>
<dbReference type="PROSITE" id="PS50011">
    <property type="entry name" value="PROTEIN_KINASE_DOM"/>
    <property type="match status" value="1"/>
</dbReference>
<dbReference type="PANTHER" id="PTHR13954:SF6">
    <property type="entry name" value="NON-SPECIFIC SERINE_THREONINE PROTEIN KINASE"/>
    <property type="match status" value="1"/>
</dbReference>
<dbReference type="Proteomes" id="UP000053257">
    <property type="component" value="Unassembled WGS sequence"/>
</dbReference>
<dbReference type="HOGENOM" id="CLU_062257_1_0_1"/>
<sequence>MPRELISQEEACDVRGGRYRFIGLTICWREGGDVYRVEHPHRTFDLDALEAPDPIPPEHLHPKWRDDLLEAPTPPPDDVFVKTVRVEDYDPEYPDRLPDTLLKEISVLEQLRKTPHPNICVYRGCVREGDRIVGLALQRHPRNLYEHMQSGEFLDRRRIVADVKSGIEHLHSLGLVHGDLSPANVMIDAGRAILVDFGATLREGEQKVVAGTPGWFREGHVAVMENDFFSLGIMAQWLEHGKDLDPDDIPITSNLR</sequence>
<evidence type="ECO:0000313" key="3">
    <source>
        <dbReference type="Proteomes" id="UP000053257"/>
    </source>
</evidence>
<dbReference type="GO" id="GO:1990604">
    <property type="term" value="C:IRE1-TRAF2-ASK1 complex"/>
    <property type="evidence" value="ECO:0007669"/>
    <property type="project" value="TreeGrafter"/>
</dbReference>
<protein>
    <recommendedName>
        <fullName evidence="1">Protein kinase domain-containing protein</fullName>
    </recommendedName>
</protein>
<dbReference type="SMART" id="SM00220">
    <property type="entry name" value="S_TKc"/>
    <property type="match status" value="1"/>
</dbReference>
<dbReference type="InterPro" id="IPR011009">
    <property type="entry name" value="Kinase-like_dom_sf"/>
</dbReference>
<dbReference type="OrthoDB" id="2798719at2759"/>
<dbReference type="GO" id="GO:0004674">
    <property type="term" value="F:protein serine/threonine kinase activity"/>
    <property type="evidence" value="ECO:0007669"/>
    <property type="project" value="InterPro"/>
</dbReference>
<dbReference type="GO" id="GO:0004521">
    <property type="term" value="F:RNA endonuclease activity"/>
    <property type="evidence" value="ECO:0007669"/>
    <property type="project" value="InterPro"/>
</dbReference>
<reference evidence="2 3" key="1">
    <citation type="journal article" date="2014" name="PLoS Genet.">
        <title>Analysis of the Phlebiopsis gigantea genome, transcriptome and secretome provides insight into its pioneer colonization strategies of wood.</title>
        <authorList>
            <person name="Hori C."/>
            <person name="Ishida T."/>
            <person name="Igarashi K."/>
            <person name="Samejima M."/>
            <person name="Suzuki H."/>
            <person name="Master E."/>
            <person name="Ferreira P."/>
            <person name="Ruiz-Duenas F.J."/>
            <person name="Held B."/>
            <person name="Canessa P."/>
            <person name="Larrondo L.F."/>
            <person name="Schmoll M."/>
            <person name="Druzhinina I.S."/>
            <person name="Kubicek C.P."/>
            <person name="Gaskell J.A."/>
            <person name="Kersten P."/>
            <person name="St John F."/>
            <person name="Glasner J."/>
            <person name="Sabat G."/>
            <person name="Splinter BonDurant S."/>
            <person name="Syed K."/>
            <person name="Yadav J."/>
            <person name="Mgbeahuruike A.C."/>
            <person name="Kovalchuk A."/>
            <person name="Asiegbu F.O."/>
            <person name="Lackner G."/>
            <person name="Hoffmeister D."/>
            <person name="Rencoret J."/>
            <person name="Gutierrez A."/>
            <person name="Sun H."/>
            <person name="Lindquist E."/>
            <person name="Barry K."/>
            <person name="Riley R."/>
            <person name="Grigoriev I.V."/>
            <person name="Henrissat B."/>
            <person name="Kues U."/>
            <person name="Berka R.M."/>
            <person name="Martinez A.T."/>
            <person name="Covert S.F."/>
            <person name="Blanchette R.A."/>
            <person name="Cullen D."/>
        </authorList>
    </citation>
    <scope>NUCLEOTIDE SEQUENCE [LARGE SCALE GENOMIC DNA]</scope>
    <source>
        <strain evidence="2 3">11061_1 CR5-6</strain>
    </source>
</reference>
<dbReference type="SUPFAM" id="SSF56112">
    <property type="entry name" value="Protein kinase-like (PK-like)"/>
    <property type="match status" value="1"/>
</dbReference>
<dbReference type="PROSITE" id="PS00109">
    <property type="entry name" value="PROTEIN_KINASE_TYR"/>
    <property type="match status" value="1"/>
</dbReference>
<dbReference type="InterPro" id="IPR045133">
    <property type="entry name" value="IRE1/2-like"/>
</dbReference>
<name>A0A0C3PP70_PHLG1</name>
<dbReference type="Pfam" id="PF00069">
    <property type="entry name" value="Pkinase"/>
    <property type="match status" value="1"/>
</dbReference>
<feature type="domain" description="Protein kinase" evidence="1">
    <location>
        <begin position="20"/>
        <end position="256"/>
    </location>
</feature>
<dbReference type="InterPro" id="IPR000719">
    <property type="entry name" value="Prot_kinase_dom"/>
</dbReference>
<dbReference type="GO" id="GO:0051082">
    <property type="term" value="F:unfolded protein binding"/>
    <property type="evidence" value="ECO:0007669"/>
    <property type="project" value="TreeGrafter"/>
</dbReference>
<dbReference type="GO" id="GO:0036498">
    <property type="term" value="P:IRE1-mediated unfolded protein response"/>
    <property type="evidence" value="ECO:0007669"/>
    <property type="project" value="TreeGrafter"/>
</dbReference>
<dbReference type="AlphaFoldDB" id="A0A0C3PP70"/>
<dbReference type="STRING" id="745531.A0A0C3PP70"/>
<dbReference type="EMBL" id="KN840476">
    <property type="protein sequence ID" value="KIP08698.1"/>
    <property type="molecule type" value="Genomic_DNA"/>
</dbReference>
<keyword evidence="3" id="KW-1185">Reference proteome</keyword>
<organism evidence="2 3">
    <name type="scientific">Phlebiopsis gigantea (strain 11061_1 CR5-6)</name>
    <name type="common">White-rot fungus</name>
    <name type="synonym">Peniophora gigantea</name>
    <dbReference type="NCBI Taxonomy" id="745531"/>
    <lineage>
        <taxon>Eukaryota</taxon>
        <taxon>Fungi</taxon>
        <taxon>Dikarya</taxon>
        <taxon>Basidiomycota</taxon>
        <taxon>Agaricomycotina</taxon>
        <taxon>Agaricomycetes</taxon>
        <taxon>Polyporales</taxon>
        <taxon>Phanerochaetaceae</taxon>
        <taxon>Phlebiopsis</taxon>
    </lineage>
</organism>
<evidence type="ECO:0000259" key="1">
    <source>
        <dbReference type="PROSITE" id="PS50011"/>
    </source>
</evidence>
<accession>A0A0C3PP70</accession>
<dbReference type="InterPro" id="IPR008266">
    <property type="entry name" value="Tyr_kinase_AS"/>
</dbReference>